<protein>
    <submittedName>
        <fullName evidence="3">SCP-like extracellular</fullName>
    </submittedName>
</protein>
<keyword evidence="1" id="KW-0812">Transmembrane</keyword>
<dbReference type="AlphaFoldDB" id="D5E9Y7"/>
<reference evidence="3 4" key="1">
    <citation type="submission" date="2010-03" db="EMBL/GenBank/DDBJ databases">
        <title>The complete genome of Methanohalophilus mahii DSM 5219.</title>
        <authorList>
            <consortium name="US DOE Joint Genome Institute (JGI-PGF)"/>
            <person name="Lucas S."/>
            <person name="Copeland A."/>
            <person name="Lapidus A."/>
            <person name="Glavina del Rio T."/>
            <person name="Dalin E."/>
            <person name="Tice H."/>
            <person name="Bruce D."/>
            <person name="Goodwin L."/>
            <person name="Pitluck S."/>
            <person name="Kyrpides N."/>
            <person name="Mavromatis K."/>
            <person name="Ivanova N."/>
            <person name="Lykidis A."/>
            <person name="Saunders E."/>
            <person name="Brettin T."/>
            <person name="Detter J.C."/>
            <person name="Han C."/>
            <person name="Land M."/>
            <person name="Hauser L."/>
            <person name="Markowitz V."/>
            <person name="Cheng J.-F."/>
            <person name="Hugenholtz P."/>
            <person name="Woyke T."/>
            <person name="Wu D."/>
            <person name="Spring S."/>
            <person name="Schneider S."/>
            <person name="Schroeder M."/>
            <person name="Klenk H.-P."/>
            <person name="Eisen J.A."/>
        </authorList>
    </citation>
    <scope>NUCLEOTIDE SEQUENCE [LARGE SCALE GENOMIC DNA]</scope>
    <source>
        <strain evidence="4">ATCC 35705 / DSM 5219 / SLP</strain>
    </source>
</reference>
<name>D5E9Y7_METMS</name>
<evidence type="ECO:0000313" key="3">
    <source>
        <dbReference type="EMBL" id="ADE35988.1"/>
    </source>
</evidence>
<dbReference type="InterPro" id="IPR014044">
    <property type="entry name" value="CAP_dom"/>
</dbReference>
<dbReference type="Proteomes" id="UP000001059">
    <property type="component" value="Chromosome"/>
</dbReference>
<dbReference type="STRING" id="547558.Mmah_0458"/>
<dbReference type="SUPFAM" id="SSF55797">
    <property type="entry name" value="PR-1-like"/>
    <property type="match status" value="1"/>
</dbReference>
<evidence type="ECO:0000259" key="2">
    <source>
        <dbReference type="Pfam" id="PF00188"/>
    </source>
</evidence>
<dbReference type="CDD" id="cd05379">
    <property type="entry name" value="CAP_bacterial"/>
    <property type="match status" value="1"/>
</dbReference>
<dbReference type="Pfam" id="PF00188">
    <property type="entry name" value="CAP"/>
    <property type="match status" value="1"/>
</dbReference>
<gene>
    <name evidence="3" type="ordered locus">Mmah_0458</name>
</gene>
<evidence type="ECO:0000313" key="4">
    <source>
        <dbReference type="Proteomes" id="UP000001059"/>
    </source>
</evidence>
<evidence type="ECO:0000256" key="1">
    <source>
        <dbReference type="SAM" id="Phobius"/>
    </source>
</evidence>
<keyword evidence="1" id="KW-1133">Transmembrane helix</keyword>
<sequence>MKYYQELISLNKEDLLKNKFENRAFNVFILIGFIIAITSAGCLQSNSMEFNFYVEETGENLNGNVYIDDKFLGTTENGILNAPKDELYPGEISLKGNYEGDSFVFYYDFFESDFEYNAIDFTVPESRLADISYSAEDVITDSAEDSIFQLINEERKYLDITPLERSEILDDIAESRSKDMVQRGYFSHTTPDGYGVGDILKENEIFYFSATENLMYLPVNRTTDIADETVQGWIESPGHRIPVLDTDKPILWDHVGIGVVATDESVDDGKETACYITAVFASFDSTYEDTLPNGYTQYYNIYDKSLGLEFDTNVNIKLQSSDDVDFYIVSDEEKYDDFLNRQNIQSSSVISKNDIQYFDREIEIEPGYGAIIDASESYKDVEYELSMVYNPE</sequence>
<keyword evidence="4" id="KW-1185">Reference proteome</keyword>
<feature type="domain" description="SCP" evidence="2">
    <location>
        <begin position="149"/>
        <end position="247"/>
    </location>
</feature>
<dbReference type="KEGG" id="mmh:Mmah_0458"/>
<dbReference type="InterPro" id="IPR035940">
    <property type="entry name" value="CAP_sf"/>
</dbReference>
<dbReference type="PANTHER" id="PTHR31157:SF1">
    <property type="entry name" value="SCP DOMAIN-CONTAINING PROTEIN"/>
    <property type="match status" value="1"/>
</dbReference>
<accession>D5E9Y7</accession>
<organism evidence="3 4">
    <name type="scientific">Methanohalophilus mahii (strain ATCC 35705 / DSM 5219 / SLP)</name>
    <dbReference type="NCBI Taxonomy" id="547558"/>
    <lineage>
        <taxon>Archaea</taxon>
        <taxon>Methanobacteriati</taxon>
        <taxon>Methanobacteriota</taxon>
        <taxon>Stenosarchaea group</taxon>
        <taxon>Methanomicrobia</taxon>
        <taxon>Methanosarcinales</taxon>
        <taxon>Methanosarcinaceae</taxon>
        <taxon>Methanohalophilus</taxon>
    </lineage>
</organism>
<proteinExistence type="predicted"/>
<dbReference type="EMBL" id="CP001994">
    <property type="protein sequence ID" value="ADE35988.1"/>
    <property type="molecule type" value="Genomic_DNA"/>
</dbReference>
<dbReference type="Gene3D" id="3.40.33.10">
    <property type="entry name" value="CAP"/>
    <property type="match status" value="1"/>
</dbReference>
<dbReference type="HOGENOM" id="CLU_714953_0_0_2"/>
<feature type="transmembrane region" description="Helical" evidence="1">
    <location>
        <begin position="24"/>
        <end position="43"/>
    </location>
</feature>
<keyword evidence="1" id="KW-0472">Membrane</keyword>
<dbReference type="PANTHER" id="PTHR31157">
    <property type="entry name" value="SCP DOMAIN-CONTAINING PROTEIN"/>
    <property type="match status" value="1"/>
</dbReference>